<proteinExistence type="predicted"/>
<dbReference type="Proteomes" id="UP001360953">
    <property type="component" value="Unassembled WGS sequence"/>
</dbReference>
<dbReference type="GeneID" id="92035623"/>
<reference evidence="1 2" key="1">
    <citation type="submission" date="2024-04" db="EMBL/GenBank/DDBJ databases">
        <title>Phyllosticta paracitricarpa is synonymous to the EU quarantine fungus P. citricarpa based on phylogenomic analyses.</title>
        <authorList>
            <consortium name="Lawrence Berkeley National Laboratory"/>
            <person name="Van ingen-buijs V.A."/>
            <person name="Van westerhoven A.C."/>
            <person name="Haridas S."/>
            <person name="Skiadas P."/>
            <person name="Martin F."/>
            <person name="Groenewald J.Z."/>
            <person name="Crous P.W."/>
            <person name="Seidl M.F."/>
        </authorList>
    </citation>
    <scope>NUCLEOTIDE SEQUENCE [LARGE SCALE GENOMIC DNA]</scope>
    <source>
        <strain evidence="1 2">CPC 17464</strain>
    </source>
</reference>
<comment type="caution">
    <text evidence="1">The sequence shown here is derived from an EMBL/GenBank/DDBJ whole genome shotgun (WGS) entry which is preliminary data.</text>
</comment>
<sequence>MEPLNSTFVKAYPCTPLDRGSIDIWNLLEVKHAVKRGQPARSMKLRLQKHARCGLGTDRGAIILYKRTVQDRLSILDNLNHLRQKKSLSMDLGTLKITIKPMFKSKQRKQNHRPLLHRGLHTFSLYERTFATLHAPGALQRAGANRRVIPRGGGESRRSVRLGLQLEFPLQAAPLRTEIRLRTSLRFLNPIAYLRARQAQALRGDCLVMVTRIEMTVVNKAVTPNKITAATRMSLVNKAGTSI</sequence>
<evidence type="ECO:0000313" key="1">
    <source>
        <dbReference type="EMBL" id="KAK7544831.1"/>
    </source>
</evidence>
<dbReference type="RefSeq" id="XP_066660066.1">
    <property type="nucleotide sequence ID" value="XM_066802717.1"/>
</dbReference>
<evidence type="ECO:0000313" key="2">
    <source>
        <dbReference type="Proteomes" id="UP001360953"/>
    </source>
</evidence>
<gene>
    <name evidence="1" type="ORF">J3D65DRAFT_664050</name>
</gene>
<dbReference type="EMBL" id="JBBPEH010000001">
    <property type="protein sequence ID" value="KAK7544831.1"/>
    <property type="molecule type" value="Genomic_DNA"/>
</dbReference>
<keyword evidence="2" id="KW-1185">Reference proteome</keyword>
<accession>A0ABR1MCA9</accession>
<name>A0ABR1MCA9_9PEZI</name>
<organism evidence="1 2">
    <name type="scientific">Phyllosticta citribraziliensis</name>
    <dbReference type="NCBI Taxonomy" id="989973"/>
    <lineage>
        <taxon>Eukaryota</taxon>
        <taxon>Fungi</taxon>
        <taxon>Dikarya</taxon>
        <taxon>Ascomycota</taxon>
        <taxon>Pezizomycotina</taxon>
        <taxon>Dothideomycetes</taxon>
        <taxon>Dothideomycetes incertae sedis</taxon>
        <taxon>Botryosphaeriales</taxon>
        <taxon>Phyllostictaceae</taxon>
        <taxon>Phyllosticta</taxon>
    </lineage>
</organism>
<protein>
    <submittedName>
        <fullName evidence="1">Uncharacterized protein</fullName>
    </submittedName>
</protein>